<sequence length="166" mass="16819">MRSNVSLSRAAVAAVLLAGIALGSGCSWFRKTDKLYAQSPETRPLEVPPDLDLPRTDTAVNVPSQAAAGAINSGQASGGFTVAGSRDEAFAKVGEALAAVPGVTVTSSAQALGVYDVSFDGSNFLVRVAGAEDGAYVSAVDPRGLPATGDAPKKLIDALRTTLTGR</sequence>
<comment type="caution">
    <text evidence="1">The sequence shown here is derived from an EMBL/GenBank/DDBJ whole genome shotgun (WGS) entry which is preliminary data.</text>
</comment>
<keyword evidence="2" id="KW-1185">Reference proteome</keyword>
<dbReference type="RefSeq" id="WP_158985562.1">
    <property type="nucleotide sequence ID" value="NZ_BAABKY010000002.1"/>
</dbReference>
<organism evidence="1 2">
    <name type="scientific">Lysobacter panacisoli</name>
    <dbReference type="NCBI Taxonomy" id="1255263"/>
    <lineage>
        <taxon>Bacteria</taxon>
        <taxon>Pseudomonadati</taxon>
        <taxon>Pseudomonadota</taxon>
        <taxon>Gammaproteobacteria</taxon>
        <taxon>Lysobacterales</taxon>
        <taxon>Lysobacteraceae</taxon>
        <taxon>Lysobacter</taxon>
    </lineage>
</organism>
<dbReference type="EMBL" id="BAABKY010000002">
    <property type="protein sequence ID" value="GAA5075982.1"/>
    <property type="molecule type" value="Genomic_DNA"/>
</dbReference>
<proteinExistence type="predicted"/>
<dbReference type="PROSITE" id="PS51257">
    <property type="entry name" value="PROKAR_LIPOPROTEIN"/>
    <property type="match status" value="1"/>
</dbReference>
<evidence type="ECO:0000313" key="1">
    <source>
        <dbReference type="EMBL" id="GAA5075982.1"/>
    </source>
</evidence>
<gene>
    <name evidence="1" type="ORF">GCM10025759_20170</name>
</gene>
<dbReference type="Proteomes" id="UP001501083">
    <property type="component" value="Unassembled WGS sequence"/>
</dbReference>
<protein>
    <recommendedName>
        <fullName evidence="3">Beta-barrel assembly machine subunit BamC</fullName>
    </recommendedName>
</protein>
<reference evidence="2" key="1">
    <citation type="journal article" date="2019" name="Int. J. Syst. Evol. Microbiol.">
        <title>The Global Catalogue of Microorganisms (GCM) 10K type strain sequencing project: providing services to taxonomists for standard genome sequencing and annotation.</title>
        <authorList>
            <consortium name="The Broad Institute Genomics Platform"/>
            <consortium name="The Broad Institute Genome Sequencing Center for Infectious Disease"/>
            <person name="Wu L."/>
            <person name="Ma J."/>
        </authorList>
    </citation>
    <scope>NUCLEOTIDE SEQUENCE [LARGE SCALE GENOMIC DNA]</scope>
    <source>
        <strain evidence="2">JCM 19212</strain>
    </source>
</reference>
<evidence type="ECO:0008006" key="3">
    <source>
        <dbReference type="Google" id="ProtNLM"/>
    </source>
</evidence>
<accession>A0ABP9LGF8</accession>
<name>A0ABP9LGF8_9GAMM</name>
<evidence type="ECO:0000313" key="2">
    <source>
        <dbReference type="Proteomes" id="UP001501083"/>
    </source>
</evidence>